<sequence>MSNVSINTSKVSNKYITIDWLTASFSLDYDVHEFITEVLQMDYRDFIFEVGGIGRSYHYGNTAKFDNIHIYYSTALDVENGSNSGFAVNFNGQGCRQYEIYRWNENNCWTWYDTIRNLLKISGNFTRLDIALDLINSKYTWQFLLKKIYEKTLIYRGNVKRINKINTKTGEDYNASIYIGDKPQQLNIYDKKGERFDRAKQEYDVDSWTRWELRLSSDKAHLAVLELAEGRELSDLFQGILSAHYRFVTLTGDKNRSRRENARWWTEFLNNASETHLYVSKDKPTLKRKENWLENHGPDKAELMLYLKDYFVYGSNAAHEKLLSRIQLQRQNVTNTDIQLILQGITEEFAENGSVSRYKTSQVVNELHELLYNDI</sequence>
<dbReference type="RefSeq" id="WP_010767783.1">
    <property type="nucleotide sequence ID" value="NZ_ASWE01000002.1"/>
</dbReference>
<gene>
    <name evidence="3" type="ORF">UC3_01112</name>
</gene>
<feature type="domain" description="Replication initiation protein-like C-terminal" evidence="1">
    <location>
        <begin position="123"/>
        <end position="296"/>
    </location>
</feature>
<dbReference type="OrthoDB" id="2067664at2"/>
<evidence type="ECO:0000313" key="3">
    <source>
        <dbReference type="EMBL" id="EOL46306.1"/>
    </source>
</evidence>
<dbReference type="Pfam" id="PF02486">
    <property type="entry name" value="Rep_trans"/>
    <property type="match status" value="1"/>
</dbReference>
<evidence type="ECO:0000259" key="1">
    <source>
        <dbReference type="Pfam" id="PF02486"/>
    </source>
</evidence>
<proteinExistence type="predicted"/>
<feature type="domain" description="Rolling Circle replication initiation protein N-terminal" evidence="2">
    <location>
        <begin position="16"/>
        <end position="115"/>
    </location>
</feature>
<dbReference type="AlphaFoldDB" id="R3WEK7"/>
<organism evidence="3 4">
    <name type="scientific">Enterococcus phoeniculicola ATCC BAA-412</name>
    <dbReference type="NCBI Taxonomy" id="1158610"/>
    <lineage>
        <taxon>Bacteria</taxon>
        <taxon>Bacillati</taxon>
        <taxon>Bacillota</taxon>
        <taxon>Bacilli</taxon>
        <taxon>Lactobacillales</taxon>
        <taxon>Enterococcaceae</taxon>
        <taxon>Enterococcus</taxon>
    </lineage>
</organism>
<dbReference type="HOGENOM" id="CLU_037938_1_1_9"/>
<keyword evidence="4" id="KW-1185">Reference proteome</keyword>
<dbReference type="InterPro" id="IPR003491">
    <property type="entry name" value="REP-like_C"/>
</dbReference>
<dbReference type="eggNOG" id="COG2946">
    <property type="taxonomic scope" value="Bacteria"/>
</dbReference>
<dbReference type="EMBL" id="AJAT01000011">
    <property type="protein sequence ID" value="EOL46306.1"/>
    <property type="molecule type" value="Genomic_DNA"/>
</dbReference>
<evidence type="ECO:0000313" key="4">
    <source>
        <dbReference type="Proteomes" id="UP000013785"/>
    </source>
</evidence>
<comment type="caution">
    <text evidence="3">The sequence shown here is derived from an EMBL/GenBank/DDBJ whole genome shotgun (WGS) entry which is preliminary data.</text>
</comment>
<dbReference type="InterPro" id="IPR040819">
    <property type="entry name" value="Rol_Rep_N"/>
</dbReference>
<name>R3WEK7_9ENTE</name>
<evidence type="ECO:0000259" key="2">
    <source>
        <dbReference type="Pfam" id="PF18106"/>
    </source>
</evidence>
<dbReference type="PATRIC" id="fig|1158610.3.peg.1088"/>
<dbReference type="Pfam" id="PF18106">
    <property type="entry name" value="Rol_Rep_N"/>
    <property type="match status" value="1"/>
</dbReference>
<reference evidence="3 4" key="1">
    <citation type="submission" date="2013-02" db="EMBL/GenBank/DDBJ databases">
        <title>The Genome Sequence of Enterococcus phoeniculicola BAA-412.</title>
        <authorList>
            <consortium name="The Broad Institute Genome Sequencing Platform"/>
            <consortium name="The Broad Institute Genome Sequencing Center for Infectious Disease"/>
            <person name="Earl A.M."/>
            <person name="Gilmore M.S."/>
            <person name="Lebreton F."/>
            <person name="Walker B."/>
            <person name="Young S.K."/>
            <person name="Zeng Q."/>
            <person name="Gargeya S."/>
            <person name="Fitzgerald M."/>
            <person name="Haas B."/>
            <person name="Abouelleil A."/>
            <person name="Alvarado L."/>
            <person name="Arachchi H.M."/>
            <person name="Berlin A.M."/>
            <person name="Chapman S.B."/>
            <person name="Dewar J."/>
            <person name="Goldberg J."/>
            <person name="Griggs A."/>
            <person name="Gujja S."/>
            <person name="Hansen M."/>
            <person name="Howarth C."/>
            <person name="Imamovic A."/>
            <person name="Larimer J."/>
            <person name="McCowan C."/>
            <person name="Murphy C."/>
            <person name="Neiman D."/>
            <person name="Pearson M."/>
            <person name="Priest M."/>
            <person name="Roberts A."/>
            <person name="Saif S."/>
            <person name="Shea T."/>
            <person name="Sisk P."/>
            <person name="Sykes S."/>
            <person name="Wortman J."/>
            <person name="Nusbaum C."/>
            <person name="Birren B."/>
        </authorList>
    </citation>
    <scope>NUCLEOTIDE SEQUENCE [LARGE SCALE GENOMIC DNA]</scope>
    <source>
        <strain evidence="3 4">ATCC BAA-412</strain>
    </source>
</reference>
<protein>
    <submittedName>
        <fullName evidence="3">Uncharacterized protein</fullName>
    </submittedName>
</protein>
<dbReference type="Proteomes" id="UP000013785">
    <property type="component" value="Unassembled WGS sequence"/>
</dbReference>
<dbReference type="STRING" id="154621.RV11_GL000582"/>
<accession>R3WEK7</accession>